<gene>
    <name evidence="1" type="ORF">J437_LFUL018716</name>
</gene>
<dbReference type="Pfam" id="PF13620">
    <property type="entry name" value="CarboxypepD_reg"/>
    <property type="match status" value="1"/>
</dbReference>
<dbReference type="Proteomes" id="UP000792457">
    <property type="component" value="Unassembled WGS sequence"/>
</dbReference>
<sequence>MFAANISHPTSDALRMLFKLESYHFDFGLSLEGGGYFMSFPEDTLSIDFKNGNKENLFRYFSNKFVMSHPVMSEKKNECPSDVSDEFKSSSLKFSDTVFNEFGFPMVSAHISCCKYAPPRDLPMLWRENLFSLMDFLSIILQGIQGEVVDSAGFALRGATVWLEEMKFNLPVSANQAHFHQALPIGEYTLKASFPGYESELKTVSVKQNTMTAIRFVLQQEGKANLPPGYSDYHKMFQALQHLNSENPSKTNFYS</sequence>
<dbReference type="GO" id="GO:0006518">
    <property type="term" value="P:peptide metabolic process"/>
    <property type="evidence" value="ECO:0007669"/>
    <property type="project" value="TreeGrafter"/>
</dbReference>
<dbReference type="PANTHER" id="PTHR11532:SF84">
    <property type="entry name" value="CARBOXYPEPTIDASE M"/>
    <property type="match status" value="1"/>
</dbReference>
<comment type="caution">
    <text evidence="1">The sequence shown here is derived from an EMBL/GenBank/DDBJ whole genome shotgun (WGS) entry which is preliminary data.</text>
</comment>
<dbReference type="OrthoDB" id="10249045at2759"/>
<dbReference type="EMBL" id="KZ309618">
    <property type="protein sequence ID" value="KAG8239374.1"/>
    <property type="molecule type" value="Genomic_DNA"/>
</dbReference>
<evidence type="ECO:0000313" key="2">
    <source>
        <dbReference type="Proteomes" id="UP000792457"/>
    </source>
</evidence>
<dbReference type="InterPro" id="IPR050753">
    <property type="entry name" value="Peptidase_M14_domain"/>
</dbReference>
<dbReference type="GO" id="GO:0004181">
    <property type="term" value="F:metallocarboxypeptidase activity"/>
    <property type="evidence" value="ECO:0007669"/>
    <property type="project" value="TreeGrafter"/>
</dbReference>
<evidence type="ECO:0000313" key="1">
    <source>
        <dbReference type="EMBL" id="KAG8239374.1"/>
    </source>
</evidence>
<dbReference type="PANTHER" id="PTHR11532">
    <property type="entry name" value="PROTEASE M14 CARBOXYPEPTIDASE"/>
    <property type="match status" value="1"/>
</dbReference>
<dbReference type="InterPro" id="IPR008969">
    <property type="entry name" value="CarboxyPept-like_regulatory"/>
</dbReference>
<reference evidence="1" key="2">
    <citation type="submission" date="2017-10" db="EMBL/GenBank/DDBJ databases">
        <title>Ladona fulva Genome sequencing and assembly.</title>
        <authorList>
            <person name="Murali S."/>
            <person name="Richards S."/>
            <person name="Bandaranaike D."/>
            <person name="Bellair M."/>
            <person name="Blankenburg K."/>
            <person name="Chao H."/>
            <person name="Dinh H."/>
            <person name="Doddapaneni H."/>
            <person name="Dugan-Rocha S."/>
            <person name="Elkadiri S."/>
            <person name="Gnanaolivu R."/>
            <person name="Hernandez B."/>
            <person name="Skinner E."/>
            <person name="Javaid M."/>
            <person name="Lee S."/>
            <person name="Li M."/>
            <person name="Ming W."/>
            <person name="Munidasa M."/>
            <person name="Muniz J."/>
            <person name="Nguyen L."/>
            <person name="Hughes D."/>
            <person name="Osuji N."/>
            <person name="Pu L.-L."/>
            <person name="Puazo M."/>
            <person name="Qu C."/>
            <person name="Quiroz J."/>
            <person name="Raj R."/>
            <person name="Weissenberger G."/>
            <person name="Xin Y."/>
            <person name="Zou X."/>
            <person name="Han Y."/>
            <person name="Worley K."/>
            <person name="Muzny D."/>
            <person name="Gibbs R."/>
        </authorList>
    </citation>
    <scope>NUCLEOTIDE SEQUENCE</scope>
    <source>
        <strain evidence="1">Sampled in the wild</strain>
    </source>
</reference>
<accession>A0A8K0PDH9</accession>
<dbReference type="AlphaFoldDB" id="A0A8K0PDH9"/>
<keyword evidence="2" id="KW-1185">Reference proteome</keyword>
<dbReference type="SUPFAM" id="SSF53187">
    <property type="entry name" value="Zn-dependent exopeptidases"/>
    <property type="match status" value="1"/>
</dbReference>
<dbReference type="Gene3D" id="2.60.40.1120">
    <property type="entry name" value="Carboxypeptidase-like, regulatory domain"/>
    <property type="match status" value="1"/>
</dbReference>
<dbReference type="GO" id="GO:0005615">
    <property type="term" value="C:extracellular space"/>
    <property type="evidence" value="ECO:0007669"/>
    <property type="project" value="TreeGrafter"/>
</dbReference>
<dbReference type="Gene3D" id="3.40.630.10">
    <property type="entry name" value="Zn peptidases"/>
    <property type="match status" value="1"/>
</dbReference>
<organism evidence="1 2">
    <name type="scientific">Ladona fulva</name>
    <name type="common">Scarce chaser dragonfly</name>
    <name type="synonym">Libellula fulva</name>
    <dbReference type="NCBI Taxonomy" id="123851"/>
    <lineage>
        <taxon>Eukaryota</taxon>
        <taxon>Metazoa</taxon>
        <taxon>Ecdysozoa</taxon>
        <taxon>Arthropoda</taxon>
        <taxon>Hexapoda</taxon>
        <taxon>Insecta</taxon>
        <taxon>Pterygota</taxon>
        <taxon>Palaeoptera</taxon>
        <taxon>Odonata</taxon>
        <taxon>Epiprocta</taxon>
        <taxon>Anisoptera</taxon>
        <taxon>Libelluloidea</taxon>
        <taxon>Libellulidae</taxon>
        <taxon>Ladona</taxon>
    </lineage>
</organism>
<dbReference type="GO" id="GO:0016485">
    <property type="term" value="P:protein processing"/>
    <property type="evidence" value="ECO:0007669"/>
    <property type="project" value="TreeGrafter"/>
</dbReference>
<protein>
    <submittedName>
        <fullName evidence="1">Uncharacterized protein</fullName>
    </submittedName>
</protein>
<proteinExistence type="predicted"/>
<reference evidence="1" key="1">
    <citation type="submission" date="2013-04" db="EMBL/GenBank/DDBJ databases">
        <authorList>
            <person name="Qu J."/>
            <person name="Murali S.C."/>
            <person name="Bandaranaike D."/>
            <person name="Bellair M."/>
            <person name="Blankenburg K."/>
            <person name="Chao H."/>
            <person name="Dinh H."/>
            <person name="Doddapaneni H."/>
            <person name="Downs B."/>
            <person name="Dugan-Rocha S."/>
            <person name="Elkadiri S."/>
            <person name="Gnanaolivu R.D."/>
            <person name="Hernandez B."/>
            <person name="Javaid M."/>
            <person name="Jayaseelan J.C."/>
            <person name="Lee S."/>
            <person name="Li M."/>
            <person name="Ming W."/>
            <person name="Munidasa M."/>
            <person name="Muniz J."/>
            <person name="Nguyen L."/>
            <person name="Ongeri F."/>
            <person name="Osuji N."/>
            <person name="Pu L.-L."/>
            <person name="Puazo M."/>
            <person name="Qu C."/>
            <person name="Quiroz J."/>
            <person name="Raj R."/>
            <person name="Weissenberger G."/>
            <person name="Xin Y."/>
            <person name="Zou X."/>
            <person name="Han Y."/>
            <person name="Richards S."/>
            <person name="Worley K."/>
            <person name="Muzny D."/>
            <person name="Gibbs R."/>
        </authorList>
    </citation>
    <scope>NUCLEOTIDE SEQUENCE</scope>
    <source>
        <strain evidence="1">Sampled in the wild</strain>
    </source>
</reference>
<name>A0A8K0PDH9_LADFU</name>
<dbReference type="SUPFAM" id="SSF49464">
    <property type="entry name" value="Carboxypeptidase regulatory domain-like"/>
    <property type="match status" value="1"/>
</dbReference>